<proteinExistence type="inferred from homology"/>
<dbReference type="GO" id="GO:0046872">
    <property type="term" value="F:metal ion binding"/>
    <property type="evidence" value="ECO:0007669"/>
    <property type="project" value="UniProtKB-KW"/>
</dbReference>
<keyword evidence="3 11" id="KW-0004">4Fe-4S</keyword>
<feature type="binding site" evidence="11">
    <location>
        <position position="163"/>
    </location>
    <ligand>
        <name>[4Fe-4S] cluster</name>
        <dbReference type="ChEBI" id="CHEBI:49883"/>
    </ligand>
</feature>
<comment type="cofactor">
    <cofactor evidence="11">
        <name>[4Fe-4S] cluster</name>
        <dbReference type="ChEBI" id="CHEBI:49883"/>
    </cofactor>
    <text evidence="11">Binds 1 [4Fe-4S] cluster per subunit. Following nitrosylation of the [4Fe-4S] cluster binds 1 [4Fe-8(NO)] cluster per subunit.</text>
</comment>
<feature type="binding site" evidence="11">
    <location>
        <position position="217"/>
    </location>
    <ligand>
        <name>[4Fe-4S] cluster</name>
        <dbReference type="ChEBI" id="CHEBI:49883"/>
    </ligand>
</feature>
<feature type="binding site" evidence="11">
    <location>
        <position position="214"/>
    </location>
    <ligand>
        <name>[4Fe-4S] cluster</name>
        <dbReference type="ChEBI" id="CHEBI:49883"/>
    </ligand>
</feature>
<keyword evidence="8 11" id="KW-0238">DNA-binding</keyword>
<feature type="compositionally biased region" description="Low complexity" evidence="12">
    <location>
        <begin position="1"/>
        <end position="12"/>
    </location>
</feature>
<dbReference type="AlphaFoldDB" id="A0A2V4AC67"/>
<keyword evidence="5 11" id="KW-0408">Iron</keyword>
<organism evidence="13 14">
    <name type="scientific">Prauserella muralis</name>
    <dbReference type="NCBI Taxonomy" id="588067"/>
    <lineage>
        <taxon>Bacteria</taxon>
        <taxon>Bacillati</taxon>
        <taxon>Actinomycetota</taxon>
        <taxon>Actinomycetes</taxon>
        <taxon>Pseudonocardiales</taxon>
        <taxon>Pseudonocardiaceae</taxon>
        <taxon>Prauserella</taxon>
    </lineage>
</organism>
<keyword evidence="7 11" id="KW-0805">Transcription regulation</keyword>
<evidence type="ECO:0000256" key="8">
    <source>
        <dbReference type="ARBA" id="ARBA00023125"/>
    </source>
</evidence>
<dbReference type="PANTHER" id="PTHR38839">
    <property type="entry name" value="TRANSCRIPTIONAL REGULATOR WHID-RELATED"/>
    <property type="match status" value="1"/>
</dbReference>
<evidence type="ECO:0000313" key="13">
    <source>
        <dbReference type="EMBL" id="PXY16573.1"/>
    </source>
</evidence>
<dbReference type="EMBL" id="MASW01000024">
    <property type="protein sequence ID" value="PXY16573.1"/>
    <property type="molecule type" value="Genomic_DNA"/>
</dbReference>
<keyword evidence="10 11" id="KW-0804">Transcription</keyword>
<evidence type="ECO:0000256" key="1">
    <source>
        <dbReference type="ARBA" id="ARBA00004496"/>
    </source>
</evidence>
<accession>A0A2V4AC67</accession>
<evidence type="ECO:0000256" key="4">
    <source>
        <dbReference type="ARBA" id="ARBA00022723"/>
    </source>
</evidence>
<keyword evidence="13" id="KW-0614">Plasmid</keyword>
<evidence type="ECO:0000256" key="2">
    <source>
        <dbReference type="ARBA" id="ARBA00006597"/>
    </source>
</evidence>
<evidence type="ECO:0000256" key="6">
    <source>
        <dbReference type="ARBA" id="ARBA00023014"/>
    </source>
</evidence>
<comment type="caution">
    <text evidence="13">The sequence shown here is derived from an EMBL/GenBank/DDBJ whole genome shotgun (WGS) entry which is preliminary data.</text>
</comment>
<evidence type="ECO:0000256" key="7">
    <source>
        <dbReference type="ARBA" id="ARBA00023015"/>
    </source>
</evidence>
<protein>
    <recommendedName>
        <fullName evidence="11">Transcriptional regulator WhiB</fullName>
    </recommendedName>
</protein>
<evidence type="ECO:0000313" key="14">
    <source>
        <dbReference type="Proteomes" id="UP000249915"/>
    </source>
</evidence>
<dbReference type="GO" id="GO:0035731">
    <property type="term" value="F:dinitrosyl-iron complex binding"/>
    <property type="evidence" value="ECO:0007669"/>
    <property type="project" value="UniProtKB-UniRule"/>
</dbReference>
<dbReference type="GO" id="GO:0045892">
    <property type="term" value="P:negative regulation of DNA-templated transcription"/>
    <property type="evidence" value="ECO:0007669"/>
    <property type="project" value="TreeGrafter"/>
</dbReference>
<dbReference type="OrthoDB" id="4954884at2"/>
<gene>
    <name evidence="11" type="primary">whiB</name>
    <name evidence="13" type="ORF">BAY60_35845</name>
</gene>
<dbReference type="GO" id="GO:0047134">
    <property type="term" value="F:protein-disulfide reductase [NAD(P)H] activity"/>
    <property type="evidence" value="ECO:0007669"/>
    <property type="project" value="TreeGrafter"/>
</dbReference>
<keyword evidence="6 11" id="KW-0411">Iron-sulfur</keyword>
<keyword evidence="14" id="KW-1185">Reference proteome</keyword>
<keyword evidence="4 11" id="KW-0479">Metal-binding</keyword>
<comment type="function">
    <text evidence="11">Acts as a transcriptional regulator. Probably redox-responsive. The apo- but not holo-form probably binds DNA.</text>
</comment>
<dbReference type="InterPro" id="IPR003482">
    <property type="entry name" value="Whib"/>
</dbReference>
<evidence type="ECO:0000256" key="9">
    <source>
        <dbReference type="ARBA" id="ARBA00023157"/>
    </source>
</evidence>
<sequence>MSAAAATQTRTASLDRGGCPARRHGTRSARLHYRCECPDAIAKSRRYERLEAAGRGHLDPDIDHRVNRLGSVRRVRALCALGFPVAELDVMLRELGVKSGVHFLYSRGRRRVYQSTARVVDVLYQQLRHTRPAGVRRRHAREHWHTPDEWDLVDIDDPNADPCTVLQRDNVFKPRVSADAYTADGRLVLCRTHPRPVLWDGDTAREARQAIAVCAQCPIIRDCLRTALLNGEEHGVWGGLSAPQRQQVRQQLQNQLSGRAMAGSAELRRVLDTFAPQEVRRP</sequence>
<comment type="PTM">
    <text evidence="11">The Fe-S cluster can be nitrosylated by nitric oxide (NO).</text>
</comment>
<dbReference type="RefSeq" id="WP_112278813.1">
    <property type="nucleotide sequence ID" value="NZ_CM009984.1"/>
</dbReference>
<dbReference type="Proteomes" id="UP000249915">
    <property type="component" value="Plasmid pPmurDSM45305"/>
</dbReference>
<dbReference type="GO" id="GO:0005737">
    <property type="term" value="C:cytoplasm"/>
    <property type="evidence" value="ECO:0007669"/>
    <property type="project" value="UniProtKB-SubCell"/>
</dbReference>
<comment type="PTM">
    <text evidence="11">Upon Fe-S cluster removal intramolecular disulfide bonds are formed.</text>
</comment>
<dbReference type="GO" id="GO:0051539">
    <property type="term" value="F:4 iron, 4 sulfur cluster binding"/>
    <property type="evidence" value="ECO:0007669"/>
    <property type="project" value="UniProtKB-UniRule"/>
</dbReference>
<feature type="binding site" evidence="11">
    <location>
        <position position="223"/>
    </location>
    <ligand>
        <name>[4Fe-4S] cluster</name>
        <dbReference type="ChEBI" id="CHEBI:49883"/>
    </ligand>
</feature>
<geneLocation type="plasmid" evidence="14">
    <name>ppmurdsm45305</name>
</geneLocation>
<comment type="subcellular location">
    <subcellularLocation>
        <location evidence="1 11">Cytoplasm</location>
    </subcellularLocation>
</comment>
<reference evidence="13 14" key="1">
    <citation type="submission" date="2016-07" db="EMBL/GenBank/DDBJ databases">
        <title>Draft genome sequence of Prauserella muralis DSM 45305, isolated from a mould-covered wall in an indoor environment.</title>
        <authorList>
            <person name="Ruckert C."/>
            <person name="Albersmeier A."/>
            <person name="Jiang C.-L."/>
            <person name="Jiang Y."/>
            <person name="Kalinowski J."/>
            <person name="Schneider O."/>
            <person name="Winkler A."/>
            <person name="Zotchev S.B."/>
        </authorList>
    </citation>
    <scope>NUCLEOTIDE SEQUENCE [LARGE SCALE GENOMIC DNA]</scope>
    <source>
        <strain evidence="13 14">DSM 45305</strain>
        <plasmid evidence="14">ppmurdsm45305</plasmid>
    </source>
</reference>
<dbReference type="GO" id="GO:0045454">
    <property type="term" value="P:cell redox homeostasis"/>
    <property type="evidence" value="ECO:0007669"/>
    <property type="project" value="TreeGrafter"/>
</dbReference>
<comment type="similarity">
    <text evidence="2 11">Belongs to the WhiB family.</text>
</comment>
<dbReference type="InterPro" id="IPR034768">
    <property type="entry name" value="4FE4S_WBL"/>
</dbReference>
<keyword evidence="9 11" id="KW-1015">Disulfide bond</keyword>
<evidence type="ECO:0000256" key="11">
    <source>
        <dbReference type="HAMAP-Rule" id="MF_01479"/>
    </source>
</evidence>
<dbReference type="HAMAP" id="MF_01479">
    <property type="entry name" value="WhiB"/>
    <property type="match status" value="1"/>
</dbReference>
<dbReference type="GO" id="GO:0003677">
    <property type="term" value="F:DNA binding"/>
    <property type="evidence" value="ECO:0007669"/>
    <property type="project" value="UniProtKB-UniRule"/>
</dbReference>
<evidence type="ECO:0000256" key="3">
    <source>
        <dbReference type="ARBA" id="ARBA00022485"/>
    </source>
</evidence>
<dbReference type="Pfam" id="PF02467">
    <property type="entry name" value="Whib"/>
    <property type="match status" value="1"/>
</dbReference>
<evidence type="ECO:0000256" key="10">
    <source>
        <dbReference type="ARBA" id="ARBA00023163"/>
    </source>
</evidence>
<evidence type="ECO:0000256" key="5">
    <source>
        <dbReference type="ARBA" id="ARBA00023004"/>
    </source>
</evidence>
<name>A0A2V4AC67_9PSEU</name>
<keyword evidence="11" id="KW-0963">Cytoplasm</keyword>
<feature type="region of interest" description="Disordered" evidence="12">
    <location>
        <begin position="1"/>
        <end position="24"/>
    </location>
</feature>
<dbReference type="PROSITE" id="PS51674">
    <property type="entry name" value="4FE4S_WBL"/>
    <property type="match status" value="1"/>
</dbReference>
<evidence type="ECO:0000256" key="12">
    <source>
        <dbReference type="SAM" id="MobiDB-lite"/>
    </source>
</evidence>